<evidence type="ECO:0000313" key="7">
    <source>
        <dbReference type="Proteomes" id="UP000515163"/>
    </source>
</evidence>
<evidence type="ECO:0000313" key="8">
    <source>
        <dbReference type="RefSeq" id="XP_031567886.1"/>
    </source>
</evidence>
<keyword evidence="7" id="KW-1185">Reference proteome</keyword>
<gene>
    <name evidence="8" type="primary">LOC116302681</name>
</gene>
<dbReference type="InParanoid" id="A0A6P8ILP8"/>
<dbReference type="FunCoup" id="A0A6P8ILP8">
    <property type="interactions" value="497"/>
</dbReference>
<comment type="similarity">
    <text evidence="1">Belongs to the peptidase S28 family.</text>
</comment>
<dbReference type="InterPro" id="IPR029058">
    <property type="entry name" value="AB_hydrolase_fold"/>
</dbReference>
<dbReference type="Gene3D" id="1.20.120.980">
    <property type="entry name" value="Serine carboxypeptidase S28, SKS domain"/>
    <property type="match status" value="1"/>
</dbReference>
<dbReference type="FunFam" id="1.20.120.980:FF:000001">
    <property type="entry name" value="Dipeptidyl peptidase 7"/>
    <property type="match status" value="1"/>
</dbReference>
<evidence type="ECO:0000256" key="4">
    <source>
        <dbReference type="ARBA" id="ARBA00022801"/>
    </source>
</evidence>
<dbReference type="Pfam" id="PF05577">
    <property type="entry name" value="Peptidase_S28"/>
    <property type="match status" value="1"/>
</dbReference>
<dbReference type="GeneID" id="116302681"/>
<name>A0A6P8ILP8_ACTTE</name>
<dbReference type="PANTHER" id="PTHR11010:SF107">
    <property type="entry name" value="DIPEPTIDYL PEPTIDASE 2"/>
    <property type="match status" value="1"/>
</dbReference>
<evidence type="ECO:0000256" key="6">
    <source>
        <dbReference type="SAM" id="SignalP"/>
    </source>
</evidence>
<evidence type="ECO:0000256" key="2">
    <source>
        <dbReference type="ARBA" id="ARBA00022670"/>
    </source>
</evidence>
<evidence type="ECO:0000256" key="5">
    <source>
        <dbReference type="ARBA" id="ARBA00023180"/>
    </source>
</evidence>
<sequence>MNFWFVLCFVSIAVILEVVESIPKYKVGHFEQLVDHFNFEESASFQQRYLFSEIYWDGKGPIFFYSGNEGSILGFWENSGFVFEAAQKFNALVIFGEHRYYGTSLPFGQDSFKHGNIGYLSIEQALADFAVLLTQLKKDFNATDKAVVSFGGSYGGMLSAYLRFKYPNIVRAALAASAPIYMLADTTTRDFFFPAVTKDFQDADKTCPGNVVQGFIEIENLKKQGEKGLPVISEAFKLCKPLTSVDQINHLIGWIRNAFTIMAMCDYPYPTSFLAPLPANPVNYACKVISGSSNKMEGLAEAAGLAYNGTGGKLKCFDPWIEFVECADPTGCGTGNDNLAWDYQACTEFLLPSGTNNVTDMFPELPWTLDMRNEYCNKTWNVKPRLQWTGTSLWGKNISSASNIIFSNGDLDPWRPGGVLESVSSSLVAILIKGGAHHLDLRPSNPNDPPDVTAAREQELALIRKWIS</sequence>
<dbReference type="GO" id="GO:0008239">
    <property type="term" value="F:dipeptidyl-peptidase activity"/>
    <property type="evidence" value="ECO:0007669"/>
    <property type="project" value="TreeGrafter"/>
</dbReference>
<feature type="signal peptide" evidence="6">
    <location>
        <begin position="1"/>
        <end position="21"/>
    </location>
</feature>
<dbReference type="InterPro" id="IPR008758">
    <property type="entry name" value="Peptidase_S28"/>
</dbReference>
<dbReference type="AlphaFoldDB" id="A0A6P8ILP8"/>
<dbReference type="KEGG" id="aten:116302681"/>
<evidence type="ECO:0000256" key="1">
    <source>
        <dbReference type="ARBA" id="ARBA00011079"/>
    </source>
</evidence>
<dbReference type="InterPro" id="IPR042269">
    <property type="entry name" value="Ser_carbopepase_S28_SKS"/>
</dbReference>
<keyword evidence="2" id="KW-0645">Protease</keyword>
<keyword evidence="3 6" id="KW-0732">Signal</keyword>
<evidence type="ECO:0000256" key="3">
    <source>
        <dbReference type="ARBA" id="ARBA00022729"/>
    </source>
</evidence>
<reference evidence="8" key="1">
    <citation type="submission" date="2025-08" db="UniProtKB">
        <authorList>
            <consortium name="RefSeq"/>
        </authorList>
    </citation>
    <scope>IDENTIFICATION</scope>
    <source>
        <tissue evidence="8">Tentacle</tissue>
    </source>
</reference>
<protein>
    <submittedName>
        <fullName evidence="8">Dipeptidyl peptidase 2-like</fullName>
    </submittedName>
</protein>
<dbReference type="RefSeq" id="XP_031567886.1">
    <property type="nucleotide sequence ID" value="XM_031712026.1"/>
</dbReference>
<dbReference type="OrthoDB" id="2130629at2759"/>
<dbReference type="GO" id="GO:0070008">
    <property type="term" value="F:serine-type exopeptidase activity"/>
    <property type="evidence" value="ECO:0007669"/>
    <property type="project" value="InterPro"/>
</dbReference>
<dbReference type="SUPFAM" id="SSF53474">
    <property type="entry name" value="alpha/beta-Hydrolases"/>
    <property type="match status" value="1"/>
</dbReference>
<organism evidence="7 8">
    <name type="scientific">Actinia tenebrosa</name>
    <name type="common">Australian red waratah sea anemone</name>
    <dbReference type="NCBI Taxonomy" id="6105"/>
    <lineage>
        <taxon>Eukaryota</taxon>
        <taxon>Metazoa</taxon>
        <taxon>Cnidaria</taxon>
        <taxon>Anthozoa</taxon>
        <taxon>Hexacorallia</taxon>
        <taxon>Actiniaria</taxon>
        <taxon>Actiniidae</taxon>
        <taxon>Actinia</taxon>
    </lineage>
</organism>
<dbReference type="GO" id="GO:0006508">
    <property type="term" value="P:proteolysis"/>
    <property type="evidence" value="ECO:0007669"/>
    <property type="project" value="UniProtKB-KW"/>
</dbReference>
<keyword evidence="5" id="KW-0325">Glycoprotein</keyword>
<dbReference type="PANTHER" id="PTHR11010">
    <property type="entry name" value="PROTEASE S28 PRO-X CARBOXYPEPTIDASE-RELATED"/>
    <property type="match status" value="1"/>
</dbReference>
<proteinExistence type="inferred from homology"/>
<feature type="chain" id="PRO_5027918322" evidence="6">
    <location>
        <begin position="22"/>
        <end position="468"/>
    </location>
</feature>
<dbReference type="Gene3D" id="3.40.50.1820">
    <property type="entry name" value="alpha/beta hydrolase"/>
    <property type="match status" value="1"/>
</dbReference>
<dbReference type="Proteomes" id="UP000515163">
    <property type="component" value="Unplaced"/>
</dbReference>
<keyword evidence="4" id="KW-0378">Hydrolase</keyword>
<accession>A0A6P8ILP8</accession>